<dbReference type="AlphaFoldDB" id="A0A0B1ZGF8"/>
<dbReference type="CDD" id="cd05233">
    <property type="entry name" value="SDR_c"/>
    <property type="match status" value="1"/>
</dbReference>
<dbReference type="PROSITE" id="PS00061">
    <property type="entry name" value="ADH_SHORT"/>
    <property type="match status" value="1"/>
</dbReference>
<dbReference type="Pfam" id="PF13561">
    <property type="entry name" value="adh_short_C2"/>
    <property type="match status" value="1"/>
</dbReference>
<dbReference type="InterPro" id="IPR002347">
    <property type="entry name" value="SDR_fam"/>
</dbReference>
<dbReference type="InterPro" id="IPR036291">
    <property type="entry name" value="NAD(P)-bd_dom_sf"/>
</dbReference>
<comment type="caution">
    <text evidence="5">The sequence shown here is derived from an EMBL/GenBank/DDBJ whole genome shotgun (WGS) entry which is preliminary data.</text>
</comment>
<protein>
    <recommendedName>
        <fullName evidence="4">Ketoreductase domain-containing protein</fullName>
    </recommendedName>
</protein>
<dbReference type="PRINTS" id="PR00081">
    <property type="entry name" value="GDHRDH"/>
</dbReference>
<feature type="domain" description="Ketoreductase" evidence="4">
    <location>
        <begin position="13"/>
        <end position="179"/>
    </location>
</feature>
<dbReference type="FunFam" id="3.40.50.720:FF:000084">
    <property type="entry name" value="Short-chain dehydrogenase reductase"/>
    <property type="match status" value="1"/>
</dbReference>
<keyword evidence="3" id="KW-0520">NAD</keyword>
<dbReference type="InterPro" id="IPR057326">
    <property type="entry name" value="KR_dom"/>
</dbReference>
<dbReference type="GO" id="GO:0016491">
    <property type="term" value="F:oxidoreductase activity"/>
    <property type="evidence" value="ECO:0007669"/>
    <property type="project" value="UniProtKB-KW"/>
</dbReference>
<accession>A0A0B1ZGF8</accession>
<dbReference type="Gene3D" id="3.40.50.720">
    <property type="entry name" value="NAD(P)-binding Rossmann-like Domain"/>
    <property type="match status" value="1"/>
</dbReference>
<proteinExistence type="inferred from homology"/>
<dbReference type="PANTHER" id="PTHR24321:SF8">
    <property type="entry name" value="ESTRADIOL 17-BETA-DEHYDROGENASE 8-RELATED"/>
    <property type="match status" value="1"/>
</dbReference>
<evidence type="ECO:0000256" key="3">
    <source>
        <dbReference type="ARBA" id="ARBA00023027"/>
    </source>
</evidence>
<dbReference type="RefSeq" id="WP_039286787.1">
    <property type="nucleotide sequence ID" value="NZ_JTDI01000005.1"/>
</dbReference>
<reference evidence="5 6" key="1">
    <citation type="submission" date="2014-10" db="EMBL/GenBank/DDBJ databases">
        <title>Genome sequence of Novosphingobium malaysiense MUSC 273(T).</title>
        <authorList>
            <person name="Lee L.-H."/>
        </authorList>
    </citation>
    <scope>NUCLEOTIDE SEQUENCE [LARGE SCALE GENOMIC DNA]</scope>
    <source>
        <strain evidence="5 6">MUSC 273</strain>
    </source>
</reference>
<evidence type="ECO:0000256" key="1">
    <source>
        <dbReference type="ARBA" id="ARBA00006484"/>
    </source>
</evidence>
<dbReference type="InterPro" id="IPR020904">
    <property type="entry name" value="Sc_DH/Rdtase_CS"/>
</dbReference>
<keyword evidence="2" id="KW-0560">Oxidoreductase</keyword>
<keyword evidence="6" id="KW-1185">Reference proteome</keyword>
<comment type="similarity">
    <text evidence="1">Belongs to the short-chain dehydrogenases/reductases (SDR) family.</text>
</comment>
<evidence type="ECO:0000313" key="6">
    <source>
        <dbReference type="Proteomes" id="UP000031057"/>
    </source>
</evidence>
<evidence type="ECO:0000313" key="5">
    <source>
        <dbReference type="EMBL" id="KHK90161.1"/>
    </source>
</evidence>
<organism evidence="5 6">
    <name type="scientific">Novosphingobium malaysiense</name>
    <dbReference type="NCBI Taxonomy" id="1348853"/>
    <lineage>
        <taxon>Bacteria</taxon>
        <taxon>Pseudomonadati</taxon>
        <taxon>Pseudomonadota</taxon>
        <taxon>Alphaproteobacteria</taxon>
        <taxon>Sphingomonadales</taxon>
        <taxon>Sphingomonadaceae</taxon>
        <taxon>Novosphingobium</taxon>
    </lineage>
</organism>
<evidence type="ECO:0000259" key="4">
    <source>
        <dbReference type="SMART" id="SM00822"/>
    </source>
</evidence>
<dbReference type="OrthoDB" id="9810734at2"/>
<dbReference type="PRINTS" id="PR00080">
    <property type="entry name" value="SDRFAMILY"/>
</dbReference>
<dbReference type="SMART" id="SM00822">
    <property type="entry name" value="PKS_KR"/>
    <property type="match status" value="1"/>
</dbReference>
<gene>
    <name evidence="5" type="ORF">LK12_15915</name>
</gene>
<dbReference type="EMBL" id="JTDI01000005">
    <property type="protein sequence ID" value="KHK90161.1"/>
    <property type="molecule type" value="Genomic_DNA"/>
</dbReference>
<name>A0A0B1ZGF8_9SPHN</name>
<dbReference type="STRING" id="1348853.LK12_15915"/>
<dbReference type="PANTHER" id="PTHR24321">
    <property type="entry name" value="DEHYDROGENASES, SHORT CHAIN"/>
    <property type="match status" value="1"/>
</dbReference>
<sequence>MAGMKPWIDLSGKVALVTGAASGIGRACCAGLAEVGATVIATDRDAAGAGAVADCTPGAHAHALDVTSDAAWRECEAWIERTFGRLDIVVNSAGIVSSDRVGDADTATYQRIFAVNVEGSLLGMRTALAFMRRQGKGAIVNISSAASLSGASIMASYGASKAAIAHYTRSAALETVRAGHDIRINSVHPGVIDTAMADDFCEIYSVLGSKEAVEQKMSTGRFGTASEVADVVVYLCSDRASFIAGTGIVVDRAASA</sequence>
<dbReference type="Proteomes" id="UP000031057">
    <property type="component" value="Unassembled WGS sequence"/>
</dbReference>
<dbReference type="SUPFAM" id="SSF51735">
    <property type="entry name" value="NAD(P)-binding Rossmann-fold domains"/>
    <property type="match status" value="1"/>
</dbReference>
<evidence type="ECO:0000256" key="2">
    <source>
        <dbReference type="ARBA" id="ARBA00023002"/>
    </source>
</evidence>